<evidence type="ECO:0000313" key="12">
    <source>
        <dbReference type="EMBL" id="CUT01776.1"/>
    </source>
</evidence>
<comment type="subcellular location">
    <subcellularLocation>
        <location evidence="1 10">Cell membrane</location>
        <topology evidence="1 10">Multi-pass membrane protein</topology>
    </subcellularLocation>
</comment>
<keyword evidence="5 10" id="KW-0812">Transmembrane</keyword>
<feature type="transmembrane region" description="Helical" evidence="10">
    <location>
        <begin position="12"/>
        <end position="34"/>
    </location>
</feature>
<comment type="function">
    <text evidence="10">Involved in protein export. Participates in an early event of protein translocation.</text>
</comment>
<comment type="caution">
    <text evidence="10">Lacks conserved residue(s) required for the propagation of feature annotation.</text>
</comment>
<evidence type="ECO:0000256" key="1">
    <source>
        <dbReference type="ARBA" id="ARBA00004651"/>
    </source>
</evidence>
<evidence type="ECO:0000256" key="10">
    <source>
        <dbReference type="RuleBase" id="RU365087"/>
    </source>
</evidence>
<keyword evidence="13" id="KW-1185">Reference proteome</keyword>
<feature type="compositionally biased region" description="Low complexity" evidence="11">
    <location>
        <begin position="117"/>
        <end position="130"/>
    </location>
</feature>
<evidence type="ECO:0000256" key="9">
    <source>
        <dbReference type="ARBA" id="ARBA00023136"/>
    </source>
</evidence>
<evidence type="ECO:0000256" key="8">
    <source>
        <dbReference type="ARBA" id="ARBA00023010"/>
    </source>
</evidence>
<dbReference type="AlphaFoldDB" id="A0A656D4Q4"/>
<feature type="transmembrane region" description="Helical" evidence="10">
    <location>
        <begin position="69"/>
        <end position="87"/>
    </location>
</feature>
<keyword evidence="3 10" id="KW-0813">Transport</keyword>
<feature type="region of interest" description="Disordered" evidence="11">
    <location>
        <begin position="106"/>
        <end position="130"/>
    </location>
</feature>
<dbReference type="Pfam" id="PF03840">
    <property type="entry name" value="SecG"/>
    <property type="match status" value="1"/>
</dbReference>
<dbReference type="GO" id="GO:0043952">
    <property type="term" value="P:protein transport by the Sec complex"/>
    <property type="evidence" value="ECO:0007669"/>
    <property type="project" value="TreeGrafter"/>
</dbReference>
<dbReference type="PANTHER" id="PTHR34182:SF1">
    <property type="entry name" value="PROTEIN-EXPORT MEMBRANE PROTEIN SECG"/>
    <property type="match status" value="1"/>
</dbReference>
<evidence type="ECO:0000256" key="5">
    <source>
        <dbReference type="ARBA" id="ARBA00022692"/>
    </source>
</evidence>
<protein>
    <recommendedName>
        <fullName evidence="10">Protein-export membrane protein SecG</fullName>
    </recommendedName>
</protein>
<keyword evidence="7 10" id="KW-1133">Transmembrane helix</keyword>
<keyword evidence="6 10" id="KW-0653">Protein transport</keyword>
<evidence type="ECO:0000256" key="11">
    <source>
        <dbReference type="SAM" id="MobiDB-lite"/>
    </source>
</evidence>
<proteinExistence type="inferred from homology"/>
<evidence type="ECO:0000256" key="7">
    <source>
        <dbReference type="ARBA" id="ARBA00022989"/>
    </source>
</evidence>
<dbReference type="GO" id="GO:0065002">
    <property type="term" value="P:intracellular protein transmembrane transport"/>
    <property type="evidence" value="ECO:0007669"/>
    <property type="project" value="TreeGrafter"/>
</dbReference>
<keyword evidence="9 10" id="KW-0472">Membrane</keyword>
<name>A0A656D4Q4_KRYT1</name>
<sequence length="130" mass="13694">MYEKQNSGDDLKMYGVLVAIEIIIAIFLVIAVLLQAGRGGGLAGAFGGAGFGTVFGIRRTADFLSKATITLGAIFLLLAIIINLFFLPGKTPESVRESIIQQRAKSVPPITVPAPQPGQSQPAATPQEQK</sequence>
<dbReference type="EMBL" id="CZVU01000040">
    <property type="protein sequence ID" value="CUT01776.1"/>
    <property type="molecule type" value="Genomic_DNA"/>
</dbReference>
<dbReference type="PANTHER" id="PTHR34182">
    <property type="entry name" value="PROTEIN-EXPORT MEMBRANE PROTEIN SECG"/>
    <property type="match status" value="1"/>
</dbReference>
<dbReference type="GO" id="GO:0015450">
    <property type="term" value="F:protein-transporting ATPase activity"/>
    <property type="evidence" value="ECO:0007669"/>
    <property type="project" value="UniProtKB-UniRule"/>
</dbReference>
<comment type="similarity">
    <text evidence="2 10">Belongs to the SecG family.</text>
</comment>
<keyword evidence="8 10" id="KW-0811">Translocation</keyword>
<evidence type="ECO:0000256" key="2">
    <source>
        <dbReference type="ARBA" id="ARBA00008445"/>
    </source>
</evidence>
<reference evidence="12 13" key="1">
    <citation type="submission" date="2015-11" db="EMBL/GenBank/DDBJ databases">
        <authorList>
            <person name="Varghese N."/>
        </authorList>
    </citation>
    <scope>NUCLEOTIDE SEQUENCE [LARGE SCALE GENOMIC DNA]</scope>
    <source>
        <strain evidence="12 13">JGI-24</strain>
    </source>
</reference>
<keyword evidence="4 10" id="KW-1003">Cell membrane</keyword>
<dbReference type="PRINTS" id="PR01651">
    <property type="entry name" value="SECGEXPORT"/>
</dbReference>
<evidence type="ECO:0000256" key="6">
    <source>
        <dbReference type="ARBA" id="ARBA00022927"/>
    </source>
</evidence>
<evidence type="ECO:0000256" key="4">
    <source>
        <dbReference type="ARBA" id="ARBA00022475"/>
    </source>
</evidence>
<dbReference type="NCBIfam" id="TIGR00810">
    <property type="entry name" value="secG"/>
    <property type="match status" value="1"/>
</dbReference>
<dbReference type="GO" id="GO:0009306">
    <property type="term" value="P:protein secretion"/>
    <property type="evidence" value="ECO:0007669"/>
    <property type="project" value="UniProtKB-UniRule"/>
</dbReference>
<accession>A0A656D4Q4</accession>
<feature type="transmembrane region" description="Helical" evidence="10">
    <location>
        <begin position="40"/>
        <end position="57"/>
    </location>
</feature>
<gene>
    <name evidence="12" type="ORF">JGI24_01001</name>
</gene>
<evidence type="ECO:0000313" key="13">
    <source>
        <dbReference type="Proteomes" id="UP000243065"/>
    </source>
</evidence>
<dbReference type="InterPro" id="IPR004692">
    <property type="entry name" value="SecG"/>
</dbReference>
<dbReference type="RefSeq" id="WP_234696222.1">
    <property type="nucleotide sequence ID" value="NZ_CZVH01000031.1"/>
</dbReference>
<evidence type="ECO:0000256" key="3">
    <source>
        <dbReference type="ARBA" id="ARBA00022448"/>
    </source>
</evidence>
<dbReference type="Proteomes" id="UP000243065">
    <property type="component" value="Unassembled WGS sequence"/>
</dbReference>
<organism evidence="12 13">
    <name type="scientific">Kryptobacter tengchongensis</name>
    <dbReference type="NCBI Taxonomy" id="1643429"/>
    <lineage>
        <taxon>Bacteria</taxon>
        <taxon>Pseudomonadati</taxon>
        <taxon>Candidatus Kryptoniota</taxon>
        <taxon>Candidatus Kryptobacter</taxon>
    </lineage>
</organism>
<dbReference type="GO" id="GO:0005886">
    <property type="term" value="C:plasma membrane"/>
    <property type="evidence" value="ECO:0007669"/>
    <property type="project" value="UniProtKB-SubCell"/>
</dbReference>